<organism evidence="5 6">
    <name type="scientific">Tetrapyrgos nigripes</name>
    <dbReference type="NCBI Taxonomy" id="182062"/>
    <lineage>
        <taxon>Eukaryota</taxon>
        <taxon>Fungi</taxon>
        <taxon>Dikarya</taxon>
        <taxon>Basidiomycota</taxon>
        <taxon>Agaricomycotina</taxon>
        <taxon>Agaricomycetes</taxon>
        <taxon>Agaricomycetidae</taxon>
        <taxon>Agaricales</taxon>
        <taxon>Marasmiineae</taxon>
        <taxon>Marasmiaceae</taxon>
        <taxon>Tetrapyrgos</taxon>
    </lineage>
</organism>
<evidence type="ECO:0000313" key="5">
    <source>
        <dbReference type="EMBL" id="KAF5371686.1"/>
    </source>
</evidence>
<dbReference type="GO" id="GO:0005634">
    <property type="term" value="C:nucleus"/>
    <property type="evidence" value="ECO:0007669"/>
    <property type="project" value="TreeGrafter"/>
</dbReference>
<evidence type="ECO:0000256" key="2">
    <source>
        <dbReference type="PROSITE-ProRule" id="PRU00176"/>
    </source>
</evidence>
<dbReference type="SUPFAM" id="SSF54928">
    <property type="entry name" value="RNA-binding domain, RBD"/>
    <property type="match status" value="2"/>
</dbReference>
<keyword evidence="1 2" id="KW-0694">RNA-binding</keyword>
<feature type="region of interest" description="Disordered" evidence="3">
    <location>
        <begin position="325"/>
        <end position="361"/>
    </location>
</feature>
<dbReference type="GO" id="GO:0005737">
    <property type="term" value="C:cytoplasm"/>
    <property type="evidence" value="ECO:0007669"/>
    <property type="project" value="TreeGrafter"/>
</dbReference>
<dbReference type="Proteomes" id="UP000559256">
    <property type="component" value="Unassembled WGS sequence"/>
</dbReference>
<dbReference type="Pfam" id="PF00076">
    <property type="entry name" value="RRM_1"/>
    <property type="match status" value="2"/>
</dbReference>
<feature type="region of interest" description="Disordered" evidence="3">
    <location>
        <begin position="1"/>
        <end position="30"/>
    </location>
</feature>
<feature type="compositionally biased region" description="Polar residues" evidence="3">
    <location>
        <begin position="879"/>
        <end position="890"/>
    </location>
</feature>
<feature type="compositionally biased region" description="Basic and acidic residues" evidence="3">
    <location>
        <begin position="784"/>
        <end position="805"/>
    </location>
</feature>
<feature type="compositionally biased region" description="Polar residues" evidence="3">
    <location>
        <begin position="858"/>
        <end position="867"/>
    </location>
</feature>
<dbReference type="AlphaFoldDB" id="A0A8H5GUU7"/>
<dbReference type="PANTHER" id="PTHR23003:SF64">
    <property type="entry name" value="RRM DOMAIN-CONTAINING PROTEIN"/>
    <property type="match status" value="1"/>
</dbReference>
<feature type="domain" description="RRM" evidence="4">
    <location>
        <begin position="59"/>
        <end position="136"/>
    </location>
</feature>
<dbReference type="SMART" id="SM00360">
    <property type="entry name" value="RRM"/>
    <property type="match status" value="2"/>
</dbReference>
<feature type="region of interest" description="Disordered" evidence="3">
    <location>
        <begin position="555"/>
        <end position="632"/>
    </location>
</feature>
<evidence type="ECO:0000256" key="1">
    <source>
        <dbReference type="ARBA" id="ARBA00022884"/>
    </source>
</evidence>
<feature type="compositionally biased region" description="Polar residues" evidence="3">
    <location>
        <begin position="434"/>
        <end position="447"/>
    </location>
</feature>
<name>A0A8H5GUU7_9AGAR</name>
<dbReference type="InterPro" id="IPR012677">
    <property type="entry name" value="Nucleotide-bd_a/b_plait_sf"/>
</dbReference>
<gene>
    <name evidence="5" type="ORF">D9758_003393</name>
</gene>
<protein>
    <recommendedName>
        <fullName evidence="4">RRM domain-containing protein</fullName>
    </recommendedName>
</protein>
<dbReference type="OrthoDB" id="1049195at2759"/>
<dbReference type="EMBL" id="JAACJM010000007">
    <property type="protein sequence ID" value="KAF5371686.1"/>
    <property type="molecule type" value="Genomic_DNA"/>
</dbReference>
<dbReference type="InterPro" id="IPR000504">
    <property type="entry name" value="RRM_dom"/>
</dbReference>
<sequence length="910" mass="96782">MDTLRPDPSITRSPSLPSPSPTSPIPIITPSNDDIEAVIQMATSSRSSPDGRPPKDTRTQLFVGNLPYKVRWQDLKDLFRRAGTVLRADVSLGPDNRSRGYGTVLLATAEDAGRAIDMFNGYSWQSRILEVRPDRLPPDLDNPLSTGPSPGLPAVSGLLPYASSLNSLGGLTAEIDYTSLLGVDRPSSSSGTGRNLFVGNLPFHCQWQDLKDLFRQAGTIIRADVALGQDGRSRGFGTVVFATEYDADRAVKMFNGYEYNGRALKVHYDKFSQSTQPMTLPSSPNVASFSGSSVSSPFQFGGPAARPNHIIMPSGYTLDFGPASGPTTPYEYPQLQMSMPHPHHTHSHIHQPQPSSQKPDVLKRSSLLNDVELLSSALHSTHLKNSAVPSKAPSTSSSSSESLRRSTSSGQESSSSVSSTSPAPESAPRKSPSAPHTQANAAQTSAHSPRPANHPHHPGPINIPPPPPMSSFTMPMPLHNMSPMGIPMSPHYYPGMSPLHHPAHGIPMTPHGLPPITPSMPPFTFLAPMPLASPGYEPSLDFNLNLGLNGTVLIPHSNQEGTPTGQFPQSVADNDDGSSSLSPKPSTPTNNATSSSDSNTESSPTNTQTGMTSSDAKKSNADPFNINPYFQTRPRTQYPEHAHAPQQHQRPHPHPAHAHLAQLTPFSPGVAMSPGTFWGRPGVAGPNPYLNLAVGAPVHAGQMSPGGFFFHPYHPHSPGIPTPGAIPGSVDVEIGSRGGGEPGGYFDSALSQGYFPPVGNVGTGAEAGYGGWGATNTGLEGEILKDKKDKEEDREREVEEARYKGAESAWGSVAQSQSAPQMLASPDWDVNTSGSADEIAESKTAFPFGSEDHHGFASRTQSMSSSMMKRPVLNRPDSDPTQPTGDQTKVTAGGATEGRHHNERAGSLQS</sequence>
<feature type="compositionally biased region" description="Low complexity" evidence="3">
    <location>
        <begin position="386"/>
        <end position="426"/>
    </location>
</feature>
<comment type="caution">
    <text evidence="5">The sequence shown here is derived from an EMBL/GenBank/DDBJ whole genome shotgun (WGS) entry which is preliminary data.</text>
</comment>
<dbReference type="FunFam" id="3.30.70.330:FF:000145">
    <property type="entry name" value="Putative RNP domain-containing protein"/>
    <property type="match status" value="2"/>
</dbReference>
<dbReference type="GO" id="GO:0003729">
    <property type="term" value="F:mRNA binding"/>
    <property type="evidence" value="ECO:0007669"/>
    <property type="project" value="TreeGrafter"/>
</dbReference>
<feature type="region of interest" description="Disordered" evidence="3">
    <location>
        <begin position="784"/>
        <end position="910"/>
    </location>
</feature>
<dbReference type="Gene3D" id="3.30.70.330">
    <property type="match status" value="2"/>
</dbReference>
<dbReference type="PANTHER" id="PTHR23003">
    <property type="entry name" value="RNA RECOGNITION MOTIF RRM DOMAIN CONTAINING PROTEIN"/>
    <property type="match status" value="1"/>
</dbReference>
<evidence type="ECO:0000256" key="3">
    <source>
        <dbReference type="SAM" id="MobiDB-lite"/>
    </source>
</evidence>
<evidence type="ECO:0000313" key="6">
    <source>
        <dbReference type="Proteomes" id="UP000559256"/>
    </source>
</evidence>
<evidence type="ECO:0000259" key="4">
    <source>
        <dbReference type="PROSITE" id="PS50102"/>
    </source>
</evidence>
<keyword evidence="6" id="KW-1185">Reference proteome</keyword>
<feature type="region of interest" description="Disordered" evidence="3">
    <location>
        <begin position="384"/>
        <end position="471"/>
    </location>
</feature>
<dbReference type="GO" id="GO:1990904">
    <property type="term" value="C:ribonucleoprotein complex"/>
    <property type="evidence" value="ECO:0007669"/>
    <property type="project" value="TreeGrafter"/>
</dbReference>
<reference evidence="5 6" key="1">
    <citation type="journal article" date="2020" name="ISME J.">
        <title>Uncovering the hidden diversity of litter-decomposition mechanisms in mushroom-forming fungi.</title>
        <authorList>
            <person name="Floudas D."/>
            <person name="Bentzer J."/>
            <person name="Ahren D."/>
            <person name="Johansson T."/>
            <person name="Persson P."/>
            <person name="Tunlid A."/>
        </authorList>
    </citation>
    <scope>NUCLEOTIDE SEQUENCE [LARGE SCALE GENOMIC DNA]</scope>
    <source>
        <strain evidence="5 6">CBS 291.85</strain>
    </source>
</reference>
<feature type="compositionally biased region" description="Polar residues" evidence="3">
    <location>
        <begin position="556"/>
        <end position="572"/>
    </location>
</feature>
<dbReference type="PROSITE" id="PS50102">
    <property type="entry name" value="RRM"/>
    <property type="match status" value="2"/>
</dbReference>
<feature type="domain" description="RRM" evidence="4">
    <location>
        <begin position="194"/>
        <end position="271"/>
    </location>
</feature>
<dbReference type="InterPro" id="IPR050374">
    <property type="entry name" value="RRT5_SRSF_SR"/>
</dbReference>
<feature type="compositionally biased region" description="Low complexity" evidence="3">
    <location>
        <begin position="578"/>
        <end position="607"/>
    </location>
</feature>
<accession>A0A8H5GUU7</accession>
<dbReference type="InterPro" id="IPR035979">
    <property type="entry name" value="RBD_domain_sf"/>
</dbReference>
<proteinExistence type="predicted"/>